<accession>A0A9P7ZWW1</accession>
<sequence>MLDAITLANSLYEMPDTKLESITSALGEYYDERYHHAVADLVSSQHMARLLAGQTWLDRLARMVIFNLLPDFVQSKIYGKSLGYRPQLSFLPQVPSRGSEPVLPQKPSAKYERQQQATAL</sequence>
<dbReference type="AlphaFoldDB" id="A0A9P7ZWW1"/>
<feature type="region of interest" description="Disordered" evidence="1">
    <location>
        <begin position="95"/>
        <end position="120"/>
    </location>
</feature>
<comment type="caution">
    <text evidence="2">The sequence shown here is derived from an EMBL/GenBank/DDBJ whole genome shotgun (WGS) entry which is preliminary data.</text>
</comment>
<evidence type="ECO:0000313" key="3">
    <source>
        <dbReference type="Proteomes" id="UP000717515"/>
    </source>
</evidence>
<protein>
    <submittedName>
        <fullName evidence="2">Uncharacterized protein</fullName>
    </submittedName>
</protein>
<proteinExistence type="predicted"/>
<dbReference type="EMBL" id="JAIFTL010000362">
    <property type="protein sequence ID" value="KAG9319877.1"/>
    <property type="molecule type" value="Genomic_DNA"/>
</dbReference>
<evidence type="ECO:0000256" key="1">
    <source>
        <dbReference type="SAM" id="MobiDB-lite"/>
    </source>
</evidence>
<organism evidence="2 3">
    <name type="scientific">Mortierella alpina</name>
    <name type="common">Oleaginous fungus</name>
    <name type="synonym">Mortierella renispora</name>
    <dbReference type="NCBI Taxonomy" id="64518"/>
    <lineage>
        <taxon>Eukaryota</taxon>
        <taxon>Fungi</taxon>
        <taxon>Fungi incertae sedis</taxon>
        <taxon>Mucoromycota</taxon>
        <taxon>Mortierellomycotina</taxon>
        <taxon>Mortierellomycetes</taxon>
        <taxon>Mortierellales</taxon>
        <taxon>Mortierellaceae</taxon>
        <taxon>Mortierella</taxon>
    </lineage>
</organism>
<name>A0A9P7ZWW1_MORAP</name>
<evidence type="ECO:0000313" key="2">
    <source>
        <dbReference type="EMBL" id="KAG9319877.1"/>
    </source>
</evidence>
<gene>
    <name evidence="2" type="ORF">KVV02_005927</name>
</gene>
<reference evidence="2" key="1">
    <citation type="submission" date="2021-07" db="EMBL/GenBank/DDBJ databases">
        <title>Draft genome of Mortierella alpina, strain LL118, isolated from an aspen leaf litter sample.</title>
        <authorList>
            <person name="Yang S."/>
            <person name="Vinatzer B.A."/>
        </authorList>
    </citation>
    <scope>NUCLEOTIDE SEQUENCE</scope>
    <source>
        <strain evidence="2">LL118</strain>
    </source>
</reference>
<dbReference type="Proteomes" id="UP000717515">
    <property type="component" value="Unassembled WGS sequence"/>
</dbReference>